<keyword evidence="3" id="KW-0731">Sigma factor</keyword>
<feature type="domain" description="RNA polymerase sigma-70 region 4" evidence="7">
    <location>
        <begin position="128"/>
        <end position="177"/>
    </location>
</feature>
<dbReference type="InterPro" id="IPR039425">
    <property type="entry name" value="RNA_pol_sigma-70-like"/>
</dbReference>
<dbReference type="EMBL" id="JAUQTB010000004">
    <property type="protein sequence ID" value="MDO7906685.1"/>
    <property type="molecule type" value="Genomic_DNA"/>
</dbReference>
<dbReference type="Pfam" id="PF04542">
    <property type="entry name" value="Sigma70_r2"/>
    <property type="match status" value="1"/>
</dbReference>
<keyword evidence="5" id="KW-0804">Transcription</keyword>
<evidence type="ECO:0000259" key="6">
    <source>
        <dbReference type="Pfam" id="PF04542"/>
    </source>
</evidence>
<proteinExistence type="inferred from homology"/>
<evidence type="ECO:0000256" key="2">
    <source>
        <dbReference type="ARBA" id="ARBA00023015"/>
    </source>
</evidence>
<dbReference type="PANTHER" id="PTHR43133">
    <property type="entry name" value="RNA POLYMERASE ECF-TYPE SIGMA FACTO"/>
    <property type="match status" value="1"/>
</dbReference>
<evidence type="ECO:0000256" key="4">
    <source>
        <dbReference type="ARBA" id="ARBA00023125"/>
    </source>
</evidence>
<evidence type="ECO:0000256" key="1">
    <source>
        <dbReference type="ARBA" id="ARBA00010641"/>
    </source>
</evidence>
<dbReference type="SUPFAM" id="SSF88946">
    <property type="entry name" value="Sigma2 domain of RNA polymerase sigma factors"/>
    <property type="match status" value="1"/>
</dbReference>
<protein>
    <submittedName>
        <fullName evidence="8">Sigma-70 family RNA polymerase sigma factor</fullName>
    </submittedName>
</protein>
<organism evidence="8 9">
    <name type="scientific">Paenibacillus lacisoli</name>
    <dbReference type="NCBI Taxonomy" id="3064525"/>
    <lineage>
        <taxon>Bacteria</taxon>
        <taxon>Bacillati</taxon>
        <taxon>Bacillota</taxon>
        <taxon>Bacilli</taxon>
        <taxon>Bacillales</taxon>
        <taxon>Paenibacillaceae</taxon>
        <taxon>Paenibacillus</taxon>
    </lineage>
</organism>
<dbReference type="Proteomes" id="UP001240171">
    <property type="component" value="Unassembled WGS sequence"/>
</dbReference>
<evidence type="ECO:0000259" key="7">
    <source>
        <dbReference type="Pfam" id="PF04545"/>
    </source>
</evidence>
<keyword evidence="4" id="KW-0238">DNA-binding</keyword>
<dbReference type="CDD" id="cd06171">
    <property type="entry name" value="Sigma70_r4"/>
    <property type="match status" value="1"/>
</dbReference>
<dbReference type="Pfam" id="PF04545">
    <property type="entry name" value="Sigma70_r4"/>
    <property type="match status" value="1"/>
</dbReference>
<reference evidence="8 9" key="1">
    <citation type="submission" date="2023-07" db="EMBL/GenBank/DDBJ databases">
        <title>Paenibacillus sp. JX-17 nov. isolated from soil.</title>
        <authorList>
            <person name="Wan Y."/>
            <person name="Liu B."/>
        </authorList>
    </citation>
    <scope>NUCLEOTIDE SEQUENCE [LARGE SCALE GENOMIC DNA]</scope>
    <source>
        <strain evidence="8 9">JX-17</strain>
    </source>
</reference>
<gene>
    <name evidence="8" type="ORF">Q5741_09650</name>
</gene>
<comment type="similarity">
    <text evidence="1">Belongs to the sigma-70 factor family. ECF subfamily.</text>
</comment>
<feature type="domain" description="RNA polymerase sigma-70 region 2" evidence="6">
    <location>
        <begin position="24"/>
        <end position="93"/>
    </location>
</feature>
<dbReference type="SUPFAM" id="SSF88659">
    <property type="entry name" value="Sigma3 and sigma4 domains of RNA polymerase sigma factors"/>
    <property type="match status" value="1"/>
</dbReference>
<comment type="caution">
    <text evidence="8">The sequence shown here is derived from an EMBL/GenBank/DDBJ whole genome shotgun (WGS) entry which is preliminary data.</text>
</comment>
<dbReference type="InterPro" id="IPR013325">
    <property type="entry name" value="RNA_pol_sigma_r2"/>
</dbReference>
<evidence type="ECO:0000256" key="5">
    <source>
        <dbReference type="ARBA" id="ARBA00023163"/>
    </source>
</evidence>
<dbReference type="InterPro" id="IPR013324">
    <property type="entry name" value="RNA_pol_sigma_r3/r4-like"/>
</dbReference>
<dbReference type="PANTHER" id="PTHR43133:SF62">
    <property type="entry name" value="RNA POLYMERASE SIGMA FACTOR SIGZ"/>
    <property type="match status" value="1"/>
</dbReference>
<sequence length="196" mass="22820">MEPLDDNRLMQRIADRDPAALEELYDRYERVIYSFAIRIVHEAMAAEEVVQELFLRIWNRAESYDHQQGKLTTWMFTITRNIAIDLLRKRTRTAEAVEDQTLLRIPDESRNTEAEVQRKWLGHAVRKALSLLSGDQQEVIESIYFGGLTQQEVSDRYKIPLGTVKSRTRLAMKQLQKRLAAEGITLESERGGYVHD</sequence>
<evidence type="ECO:0000313" key="8">
    <source>
        <dbReference type="EMBL" id="MDO7906685.1"/>
    </source>
</evidence>
<dbReference type="RefSeq" id="WP_305023886.1">
    <property type="nucleotide sequence ID" value="NZ_JAUQTB010000004.1"/>
</dbReference>
<dbReference type="InterPro" id="IPR007630">
    <property type="entry name" value="RNA_pol_sigma70_r4"/>
</dbReference>
<evidence type="ECO:0000313" key="9">
    <source>
        <dbReference type="Proteomes" id="UP001240171"/>
    </source>
</evidence>
<accession>A0ABT9CCT4</accession>
<dbReference type="Gene3D" id="1.10.10.10">
    <property type="entry name" value="Winged helix-like DNA-binding domain superfamily/Winged helix DNA-binding domain"/>
    <property type="match status" value="1"/>
</dbReference>
<name>A0ABT9CCT4_9BACL</name>
<dbReference type="NCBIfam" id="TIGR02937">
    <property type="entry name" value="sigma70-ECF"/>
    <property type="match status" value="1"/>
</dbReference>
<dbReference type="InterPro" id="IPR014284">
    <property type="entry name" value="RNA_pol_sigma-70_dom"/>
</dbReference>
<evidence type="ECO:0000256" key="3">
    <source>
        <dbReference type="ARBA" id="ARBA00023082"/>
    </source>
</evidence>
<dbReference type="InterPro" id="IPR036388">
    <property type="entry name" value="WH-like_DNA-bd_sf"/>
</dbReference>
<keyword evidence="9" id="KW-1185">Reference proteome</keyword>
<dbReference type="Gene3D" id="1.10.1740.10">
    <property type="match status" value="1"/>
</dbReference>
<dbReference type="InterPro" id="IPR007627">
    <property type="entry name" value="RNA_pol_sigma70_r2"/>
</dbReference>
<keyword evidence="2" id="KW-0805">Transcription regulation</keyword>